<dbReference type="PANTHER" id="PTHR46796">
    <property type="entry name" value="HTH-TYPE TRANSCRIPTIONAL ACTIVATOR RHAS-RELATED"/>
    <property type="match status" value="1"/>
</dbReference>
<accession>A0A1A8Z299</accession>
<dbReference type="SMART" id="SM00342">
    <property type="entry name" value="HTH_ARAC"/>
    <property type="match status" value="1"/>
</dbReference>
<evidence type="ECO:0000256" key="2">
    <source>
        <dbReference type="ARBA" id="ARBA00023125"/>
    </source>
</evidence>
<sequence>MDATLHRHILDTELVPPRERFGMWLDMLADSPAPLRVRTEHADDFVARAEFIELGAMRLVRYRYPSLDCVRTRKLIQRSDPDYYLLALTLTGSSAAGQEGQQSHCRPGDFTFYDCSRPHEVSHHGDDHGREPASSIVAFIPYDALPLSHGRLAALFAGRMPGSVGIGALLADYLIQLTGHPDQYHATDADRLAGIGLDLVSTMLGRHLVSEDAVPTEVRRRALLAQVRAHIRQHLGDAGLTPQTVADAHHVSVRSLHRLFEAEETTVAAYIRDQRLERCRRDLTDPLLRDQPIHAIASRWGFRDKAHFSRAFRAAYQQTPQAYRTGHLEQARIVNAAASAVNAQRTY</sequence>
<dbReference type="Pfam" id="PF14525">
    <property type="entry name" value="AraC_binding_2"/>
    <property type="match status" value="1"/>
</dbReference>
<dbReference type="Pfam" id="PF12833">
    <property type="entry name" value="HTH_18"/>
    <property type="match status" value="1"/>
</dbReference>
<proteinExistence type="predicted"/>
<dbReference type="GO" id="GO:0043565">
    <property type="term" value="F:sequence-specific DNA binding"/>
    <property type="evidence" value="ECO:0007669"/>
    <property type="project" value="InterPro"/>
</dbReference>
<dbReference type="RefSeq" id="WP_091656287.1">
    <property type="nucleotide sequence ID" value="NZ_LT594323.1"/>
</dbReference>
<keyword evidence="1" id="KW-0805">Transcription regulation</keyword>
<dbReference type="OrthoDB" id="9799345at2"/>
<dbReference type="GO" id="GO:0003700">
    <property type="term" value="F:DNA-binding transcription factor activity"/>
    <property type="evidence" value="ECO:0007669"/>
    <property type="project" value="InterPro"/>
</dbReference>
<dbReference type="AlphaFoldDB" id="A0A1A8Z299"/>
<evidence type="ECO:0000256" key="1">
    <source>
        <dbReference type="ARBA" id="ARBA00023015"/>
    </source>
</evidence>
<dbReference type="Proteomes" id="UP000199385">
    <property type="component" value="Chromosome I"/>
</dbReference>
<dbReference type="PANTHER" id="PTHR46796:SF6">
    <property type="entry name" value="ARAC SUBFAMILY"/>
    <property type="match status" value="1"/>
</dbReference>
<evidence type="ECO:0000313" key="6">
    <source>
        <dbReference type="Proteomes" id="UP000199385"/>
    </source>
</evidence>
<dbReference type="InterPro" id="IPR009057">
    <property type="entry name" value="Homeodomain-like_sf"/>
</dbReference>
<dbReference type="PATRIC" id="fig|261654.4.peg.404"/>
<keyword evidence="2" id="KW-0238">DNA-binding</keyword>
<dbReference type="InterPro" id="IPR035418">
    <property type="entry name" value="AraC-bd_2"/>
</dbReference>
<evidence type="ECO:0000313" key="5">
    <source>
        <dbReference type="EMBL" id="SBT38005.1"/>
    </source>
</evidence>
<keyword evidence="3" id="KW-0804">Transcription</keyword>
<name>A0A1A8Z299_9ACTN</name>
<dbReference type="EMBL" id="LT594323">
    <property type="protein sequence ID" value="SBT38005.1"/>
    <property type="molecule type" value="Genomic_DNA"/>
</dbReference>
<protein>
    <submittedName>
        <fullName evidence="5">Transcriptional regulator, AraC family</fullName>
    </submittedName>
</protein>
<dbReference type="Gene3D" id="1.10.10.60">
    <property type="entry name" value="Homeodomain-like"/>
    <property type="match status" value="1"/>
</dbReference>
<organism evidence="5 6">
    <name type="scientific">Micromonospora auratinigra</name>
    <dbReference type="NCBI Taxonomy" id="261654"/>
    <lineage>
        <taxon>Bacteria</taxon>
        <taxon>Bacillati</taxon>
        <taxon>Actinomycetota</taxon>
        <taxon>Actinomycetes</taxon>
        <taxon>Micromonosporales</taxon>
        <taxon>Micromonosporaceae</taxon>
        <taxon>Micromonospora</taxon>
    </lineage>
</organism>
<feature type="domain" description="HTH araC/xylS-type" evidence="4">
    <location>
        <begin position="225"/>
        <end position="326"/>
    </location>
</feature>
<dbReference type="PROSITE" id="PS01124">
    <property type="entry name" value="HTH_ARAC_FAMILY_2"/>
    <property type="match status" value="1"/>
</dbReference>
<gene>
    <name evidence="5" type="ORF">GA0070611_0402</name>
</gene>
<dbReference type="STRING" id="261654.GA0070611_0402"/>
<reference evidence="6" key="1">
    <citation type="submission" date="2016-06" db="EMBL/GenBank/DDBJ databases">
        <authorList>
            <person name="Varghese N."/>
            <person name="Submissions Spin"/>
        </authorList>
    </citation>
    <scope>NUCLEOTIDE SEQUENCE [LARGE SCALE GENOMIC DNA]</scope>
    <source>
        <strain evidence="6">DSM 44815</strain>
    </source>
</reference>
<evidence type="ECO:0000259" key="4">
    <source>
        <dbReference type="PROSITE" id="PS01124"/>
    </source>
</evidence>
<keyword evidence="6" id="KW-1185">Reference proteome</keyword>
<dbReference type="InterPro" id="IPR050204">
    <property type="entry name" value="AraC_XylS_family_regulators"/>
</dbReference>
<evidence type="ECO:0000256" key="3">
    <source>
        <dbReference type="ARBA" id="ARBA00023163"/>
    </source>
</evidence>
<dbReference type="SUPFAM" id="SSF46689">
    <property type="entry name" value="Homeodomain-like"/>
    <property type="match status" value="1"/>
</dbReference>
<dbReference type="InterPro" id="IPR018060">
    <property type="entry name" value="HTH_AraC"/>
</dbReference>